<dbReference type="Pfam" id="PF06452">
    <property type="entry name" value="CBM9_1"/>
    <property type="match status" value="1"/>
</dbReference>
<dbReference type="Proteomes" id="UP000030185">
    <property type="component" value="Unassembled WGS sequence"/>
</dbReference>
<gene>
    <name evidence="3" type="ORF">MYP_4198</name>
</gene>
<feature type="region of interest" description="Disordered" evidence="1">
    <location>
        <begin position="13"/>
        <end position="33"/>
    </location>
</feature>
<dbReference type="GO" id="GO:0004553">
    <property type="term" value="F:hydrolase activity, hydrolyzing O-glycosyl compounds"/>
    <property type="evidence" value="ECO:0007669"/>
    <property type="project" value="InterPro"/>
</dbReference>
<dbReference type="Gene3D" id="2.60.40.1190">
    <property type="match status" value="1"/>
</dbReference>
<feature type="compositionally biased region" description="Basic and acidic residues" evidence="1">
    <location>
        <begin position="17"/>
        <end position="30"/>
    </location>
</feature>
<dbReference type="EMBL" id="BBLT01000010">
    <property type="protein sequence ID" value="GAL86968.1"/>
    <property type="molecule type" value="Genomic_DNA"/>
</dbReference>
<evidence type="ECO:0000256" key="1">
    <source>
        <dbReference type="SAM" id="MobiDB-lite"/>
    </source>
</evidence>
<evidence type="ECO:0000313" key="3">
    <source>
        <dbReference type="EMBL" id="GAL86968.1"/>
    </source>
</evidence>
<evidence type="ECO:0000313" key="4">
    <source>
        <dbReference type="Proteomes" id="UP000030185"/>
    </source>
</evidence>
<dbReference type="SUPFAM" id="SSF49344">
    <property type="entry name" value="CBD9-like"/>
    <property type="match status" value="1"/>
</dbReference>
<dbReference type="AlphaFoldDB" id="A0A098LLF9"/>
<keyword evidence="4" id="KW-1185">Reference proteome</keyword>
<dbReference type="GO" id="GO:0016052">
    <property type="term" value="P:carbohydrate catabolic process"/>
    <property type="evidence" value="ECO:0007669"/>
    <property type="project" value="InterPro"/>
</dbReference>
<protein>
    <submittedName>
        <fullName evidence="3">Carbohydrate binding module family 9 domain-containing protein</fullName>
    </submittedName>
</protein>
<evidence type="ECO:0000259" key="2">
    <source>
        <dbReference type="Pfam" id="PF06452"/>
    </source>
</evidence>
<reference evidence="3 4" key="1">
    <citation type="submission" date="2014-09" db="EMBL/GenBank/DDBJ databases">
        <title>Sporocytophaga myxococcoides PG-01 genome sequencing.</title>
        <authorList>
            <person name="Liu L."/>
            <person name="Gao P.J."/>
            <person name="Chen G.J."/>
            <person name="Wang L.S."/>
        </authorList>
    </citation>
    <scope>NUCLEOTIDE SEQUENCE [LARGE SCALE GENOMIC DNA]</scope>
    <source>
        <strain evidence="3 4">PG-01</strain>
    </source>
</reference>
<comment type="caution">
    <text evidence="3">The sequence shown here is derived from an EMBL/GenBank/DDBJ whole genome shotgun (WGS) entry which is preliminary data.</text>
</comment>
<dbReference type="eggNOG" id="COG2133">
    <property type="taxonomic scope" value="Bacteria"/>
</dbReference>
<organism evidence="3 4">
    <name type="scientific">Sporocytophaga myxococcoides</name>
    <dbReference type="NCBI Taxonomy" id="153721"/>
    <lineage>
        <taxon>Bacteria</taxon>
        <taxon>Pseudomonadati</taxon>
        <taxon>Bacteroidota</taxon>
        <taxon>Cytophagia</taxon>
        <taxon>Cytophagales</taxon>
        <taxon>Cytophagaceae</taxon>
        <taxon>Sporocytophaga</taxon>
    </lineage>
</organism>
<name>A0A098LLF9_9BACT</name>
<sequence length="250" mass="28611">MLVFLFSCTKPESNATSEEKNGSDTADRIGDGNYNAHKASEEIVIDGKGDEKSWDKATWAPLKYKWLGEDYTPEDFSGRYKILWNEDKIYYLVEITDDILNDQRPDPFNDWWEDDCLELFIDEDKSGGNHQFNHNAFAYHITLDYDAVDIGPDQKPHLYNKDVETKRTKNGNVYTWEVGMKVFKDTYKDGEDNPPVKLTEGKKLGFAVSYNDNDTTGGRENFVGSMEIPGEDKNRGWIDAGLFGTLELVK</sequence>
<feature type="domain" description="Carbohydrate-binding" evidence="2">
    <location>
        <begin position="45"/>
        <end position="249"/>
    </location>
</feature>
<dbReference type="CDD" id="cd00241">
    <property type="entry name" value="DOMON_like"/>
    <property type="match status" value="1"/>
</dbReference>
<proteinExistence type="predicted"/>
<dbReference type="InterPro" id="IPR010502">
    <property type="entry name" value="Carb-bd_dom_fam9"/>
</dbReference>
<accession>A0A098LLF9</accession>
<dbReference type="GO" id="GO:0030246">
    <property type="term" value="F:carbohydrate binding"/>
    <property type="evidence" value="ECO:0007669"/>
    <property type="project" value="InterPro"/>
</dbReference>
<dbReference type="STRING" id="153721.MYP_4198"/>